<evidence type="ECO:0000313" key="2">
    <source>
        <dbReference type="Proteomes" id="UP000287352"/>
    </source>
</evidence>
<evidence type="ECO:0008006" key="3">
    <source>
        <dbReference type="Google" id="ProtNLM"/>
    </source>
</evidence>
<dbReference type="GO" id="GO:0008168">
    <property type="term" value="F:methyltransferase activity"/>
    <property type="evidence" value="ECO:0007669"/>
    <property type="project" value="TreeGrafter"/>
</dbReference>
<dbReference type="InterPro" id="IPR029063">
    <property type="entry name" value="SAM-dependent_MTases_sf"/>
</dbReference>
<dbReference type="EMBL" id="BIFR01000001">
    <property type="protein sequence ID" value="GCE13524.1"/>
    <property type="molecule type" value="Genomic_DNA"/>
</dbReference>
<dbReference type="OrthoDB" id="9808140at2"/>
<accession>A0A402A310</accession>
<dbReference type="CDD" id="cd02440">
    <property type="entry name" value="AdoMet_MTases"/>
    <property type="match status" value="1"/>
</dbReference>
<dbReference type="SUPFAM" id="SSF53335">
    <property type="entry name" value="S-adenosyl-L-methionine-dependent methyltransferases"/>
    <property type="match status" value="1"/>
</dbReference>
<dbReference type="Pfam" id="PF13489">
    <property type="entry name" value="Methyltransf_23"/>
    <property type="match status" value="1"/>
</dbReference>
<protein>
    <recommendedName>
        <fullName evidence="3">Methyltransferase domain-containing protein</fullName>
    </recommendedName>
</protein>
<dbReference type="Proteomes" id="UP000287352">
    <property type="component" value="Unassembled WGS sequence"/>
</dbReference>
<reference evidence="2" key="1">
    <citation type="submission" date="2018-12" db="EMBL/GenBank/DDBJ databases">
        <title>Tengunoibacter tsumagoiensis gen. nov., sp. nov., Dictyobacter kobayashii sp. nov., D. alpinus sp. nov., and D. joshuensis sp. nov. and description of Dictyobacteraceae fam. nov. within the order Ktedonobacterales isolated from Tengu-no-mugimeshi.</title>
        <authorList>
            <person name="Wang C.M."/>
            <person name="Zheng Y."/>
            <person name="Sakai Y."/>
            <person name="Toyoda A."/>
            <person name="Minakuchi Y."/>
            <person name="Abe K."/>
            <person name="Yokota A."/>
            <person name="Yabe S."/>
        </authorList>
    </citation>
    <scope>NUCLEOTIDE SEQUENCE [LARGE SCALE GENOMIC DNA]</scope>
    <source>
        <strain evidence="2">Uno3</strain>
    </source>
</reference>
<organism evidence="1 2">
    <name type="scientific">Tengunoibacter tsumagoiensis</name>
    <dbReference type="NCBI Taxonomy" id="2014871"/>
    <lineage>
        <taxon>Bacteria</taxon>
        <taxon>Bacillati</taxon>
        <taxon>Chloroflexota</taxon>
        <taxon>Ktedonobacteria</taxon>
        <taxon>Ktedonobacterales</taxon>
        <taxon>Dictyobacteraceae</taxon>
        <taxon>Tengunoibacter</taxon>
    </lineage>
</organism>
<dbReference type="PANTHER" id="PTHR43591:SF24">
    <property type="entry name" value="2-METHOXY-6-POLYPRENYL-1,4-BENZOQUINOL METHYLASE, MITOCHONDRIAL"/>
    <property type="match status" value="1"/>
</dbReference>
<keyword evidence="2" id="KW-1185">Reference proteome</keyword>
<dbReference type="PANTHER" id="PTHR43591">
    <property type="entry name" value="METHYLTRANSFERASE"/>
    <property type="match status" value="1"/>
</dbReference>
<proteinExistence type="predicted"/>
<comment type="caution">
    <text evidence="1">The sequence shown here is derived from an EMBL/GenBank/DDBJ whole genome shotgun (WGS) entry which is preliminary data.</text>
</comment>
<sequence>MSILRWFTKRPRAISPSRDIPAASQMPYALPNNLQEVHRLDFQHYMLRSALEANYLAPLKPELVKTMLDVGCGTGRWMSEMAQQFPLSVIIGVDHVKPANTGLIFPANCMFQQQNVLEGLSFPDHQFDYVHQRLLVLALPFTYWSFNISELVRVTKPGGWIELVESDGMFTNVGGPGTATAQLNEWGRSALKPRGIDPSQVQNIPTILQNMHLENIQVQGISLPVGRWGGRLGQMALTNTQSALTGMKPLICSSAGIAEEEYDQLLAKVYNEFEEYHSSLQFTISYAQKPV</sequence>
<dbReference type="Gene3D" id="3.40.50.150">
    <property type="entry name" value="Vaccinia Virus protein VP39"/>
    <property type="match status" value="1"/>
</dbReference>
<gene>
    <name evidence="1" type="ORF">KTT_33830</name>
</gene>
<evidence type="ECO:0000313" key="1">
    <source>
        <dbReference type="EMBL" id="GCE13524.1"/>
    </source>
</evidence>
<dbReference type="AlphaFoldDB" id="A0A402A310"/>
<name>A0A402A310_9CHLR</name>
<dbReference type="RefSeq" id="WP_126581042.1">
    <property type="nucleotide sequence ID" value="NZ_BIFR01000001.1"/>
</dbReference>